<name>A0A2H0CIT9_9BACT</name>
<comment type="caution">
    <text evidence="1">The sequence shown here is derived from an EMBL/GenBank/DDBJ whole genome shotgun (WGS) entry which is preliminary data.</text>
</comment>
<accession>A0A2H0CIT9</accession>
<dbReference type="InterPro" id="IPR035093">
    <property type="entry name" value="RelE/ParE_toxin_dom_sf"/>
</dbReference>
<proteinExistence type="predicted"/>
<dbReference type="Proteomes" id="UP000229176">
    <property type="component" value="Unassembled WGS sequence"/>
</dbReference>
<dbReference type="AlphaFoldDB" id="A0A2H0CIT9"/>
<dbReference type="SUPFAM" id="SSF143011">
    <property type="entry name" value="RelE-like"/>
    <property type="match status" value="1"/>
</dbReference>
<evidence type="ECO:0000313" key="1">
    <source>
        <dbReference type="EMBL" id="PIP69288.1"/>
    </source>
</evidence>
<evidence type="ECO:0008006" key="3">
    <source>
        <dbReference type="Google" id="ProtNLM"/>
    </source>
</evidence>
<dbReference type="Gene3D" id="3.30.2310.20">
    <property type="entry name" value="RelE-like"/>
    <property type="match status" value="1"/>
</dbReference>
<reference evidence="1 2" key="1">
    <citation type="submission" date="2017-09" db="EMBL/GenBank/DDBJ databases">
        <title>Depth-based differentiation of microbial function through sediment-hosted aquifers and enrichment of novel symbionts in the deep terrestrial subsurface.</title>
        <authorList>
            <person name="Probst A.J."/>
            <person name="Ladd B."/>
            <person name="Jarett J.K."/>
            <person name="Geller-Mcgrath D.E."/>
            <person name="Sieber C.M."/>
            <person name="Emerson J.B."/>
            <person name="Anantharaman K."/>
            <person name="Thomas B.C."/>
            <person name="Malmstrom R."/>
            <person name="Stieglmeier M."/>
            <person name="Klingl A."/>
            <person name="Woyke T."/>
            <person name="Ryan C.M."/>
            <person name="Banfield J.F."/>
        </authorList>
    </citation>
    <scope>NUCLEOTIDE SEQUENCE [LARGE SCALE GENOMIC DNA]</scope>
    <source>
        <strain evidence="1">CG22_combo_CG10-13_8_21_14_all_32_8</strain>
    </source>
</reference>
<gene>
    <name evidence="1" type="ORF">COW91_00140</name>
</gene>
<organism evidence="1 2">
    <name type="scientific">Candidatus Nomurabacteria bacterium CG22_combo_CG10-13_8_21_14_all_32_8</name>
    <dbReference type="NCBI Taxonomy" id="1974732"/>
    <lineage>
        <taxon>Bacteria</taxon>
        <taxon>Candidatus Nomuraibacteriota</taxon>
    </lineage>
</organism>
<dbReference type="EMBL" id="PCTI01000001">
    <property type="protein sequence ID" value="PIP69288.1"/>
    <property type="molecule type" value="Genomic_DNA"/>
</dbReference>
<sequence>MNNTMLTISFKVTFIKQVNKLEKELIDEVFERIELLKNDENHKILKVHKLHGKLSSCFSFSVNYNTRIVFEYLTKNEIILLFIGGHDIYK</sequence>
<protein>
    <recommendedName>
        <fullName evidence="3">Type II toxin-antitoxin system mRNA interferase toxin, RelE/StbE family</fullName>
    </recommendedName>
</protein>
<evidence type="ECO:0000313" key="2">
    <source>
        <dbReference type="Proteomes" id="UP000229176"/>
    </source>
</evidence>